<keyword evidence="5" id="KW-1185">Reference proteome</keyword>
<dbReference type="InterPro" id="IPR011990">
    <property type="entry name" value="TPR-like_helical_dom_sf"/>
</dbReference>
<dbReference type="PROSITE" id="PS50005">
    <property type="entry name" value="TPR"/>
    <property type="match status" value="1"/>
</dbReference>
<evidence type="ECO:0000256" key="1">
    <source>
        <dbReference type="ARBA" id="ARBA00022737"/>
    </source>
</evidence>
<evidence type="ECO:0000313" key="5">
    <source>
        <dbReference type="Proteomes" id="UP001549749"/>
    </source>
</evidence>
<dbReference type="Pfam" id="PF13176">
    <property type="entry name" value="TPR_7"/>
    <property type="match status" value="1"/>
</dbReference>
<comment type="caution">
    <text evidence="4">The sequence shown here is derived from an EMBL/GenBank/DDBJ whole genome shotgun (WGS) entry which is preliminary data.</text>
</comment>
<dbReference type="SMART" id="SM00028">
    <property type="entry name" value="TPR"/>
    <property type="match status" value="2"/>
</dbReference>
<keyword evidence="2 3" id="KW-0802">TPR repeat</keyword>
<reference evidence="4 5" key="1">
    <citation type="submission" date="2024-06" db="EMBL/GenBank/DDBJ databases">
        <title>Chitinophaga defluvii sp. nov., isolated from municipal sewage.</title>
        <authorList>
            <person name="Zhang L."/>
        </authorList>
    </citation>
    <scope>NUCLEOTIDE SEQUENCE [LARGE SCALE GENOMIC DNA]</scope>
    <source>
        <strain evidence="4 5">H8</strain>
    </source>
</reference>
<evidence type="ECO:0000256" key="2">
    <source>
        <dbReference type="ARBA" id="ARBA00022803"/>
    </source>
</evidence>
<name>A0ABV2T7G0_9BACT</name>
<dbReference type="SUPFAM" id="SSF48452">
    <property type="entry name" value="TPR-like"/>
    <property type="match status" value="1"/>
</dbReference>
<organism evidence="4 5">
    <name type="scientific">Chitinophaga defluvii</name>
    <dbReference type="NCBI Taxonomy" id="3163343"/>
    <lineage>
        <taxon>Bacteria</taxon>
        <taxon>Pseudomonadati</taxon>
        <taxon>Bacteroidota</taxon>
        <taxon>Chitinophagia</taxon>
        <taxon>Chitinophagales</taxon>
        <taxon>Chitinophagaceae</taxon>
        <taxon>Chitinophaga</taxon>
    </lineage>
</organism>
<dbReference type="InterPro" id="IPR051012">
    <property type="entry name" value="CellSynth/LPSAsmb/PSIAsmb"/>
</dbReference>
<dbReference type="PANTHER" id="PTHR45586:SF1">
    <property type="entry name" value="LIPOPOLYSACCHARIDE ASSEMBLY PROTEIN B"/>
    <property type="match status" value="1"/>
</dbReference>
<dbReference type="InterPro" id="IPR019734">
    <property type="entry name" value="TPR_rpt"/>
</dbReference>
<dbReference type="PANTHER" id="PTHR45586">
    <property type="entry name" value="TPR REPEAT-CONTAINING PROTEIN PA4667"/>
    <property type="match status" value="1"/>
</dbReference>
<dbReference type="RefSeq" id="WP_354661551.1">
    <property type="nucleotide sequence ID" value="NZ_JBEXAC010000002.1"/>
</dbReference>
<accession>A0ABV2T7G0</accession>
<dbReference type="Proteomes" id="UP001549749">
    <property type="component" value="Unassembled WGS sequence"/>
</dbReference>
<sequence>MQKSQVLLVGAAIVLVVVLFSFGRTEPRSDKKAMPAAAPMGGGQSAPPIAFEELLSTAKKKIPAEKLLLVNELENKVVRGDVKSQQIAVYKQLYTTWDSLNQLPVAAYYLGKAAKLENSEKSLTFAANLFFTHMQHAHEEGIAKWEALQAIELYDQAIALNPANDTLKISQAMVYMNTGEPMTGVQKLRDVVAANPDNVDAQVTLANLAITSGQFDKAIERLEGILPKHPDNAKVLFVLAEAYKSKGDKQKAISLFQKSKELMKDPVLKKEIDSYIESIK</sequence>
<dbReference type="Gene3D" id="1.25.40.10">
    <property type="entry name" value="Tetratricopeptide repeat domain"/>
    <property type="match status" value="1"/>
</dbReference>
<dbReference type="Pfam" id="PF14559">
    <property type="entry name" value="TPR_19"/>
    <property type="match status" value="1"/>
</dbReference>
<proteinExistence type="predicted"/>
<evidence type="ECO:0000313" key="4">
    <source>
        <dbReference type="EMBL" id="MET6998985.1"/>
    </source>
</evidence>
<dbReference type="EMBL" id="JBEXAC010000002">
    <property type="protein sequence ID" value="MET6998985.1"/>
    <property type="molecule type" value="Genomic_DNA"/>
</dbReference>
<protein>
    <submittedName>
        <fullName evidence="4">Tetratricopeptide repeat protein</fullName>
    </submittedName>
</protein>
<gene>
    <name evidence="4" type="ORF">ABR189_16485</name>
</gene>
<keyword evidence="1" id="KW-0677">Repeat</keyword>
<feature type="repeat" description="TPR" evidence="3">
    <location>
        <begin position="233"/>
        <end position="266"/>
    </location>
</feature>
<evidence type="ECO:0000256" key="3">
    <source>
        <dbReference type="PROSITE-ProRule" id="PRU00339"/>
    </source>
</evidence>